<keyword evidence="1 3" id="KW-0808">Transferase</keyword>
<evidence type="ECO:0000259" key="2">
    <source>
        <dbReference type="PROSITE" id="PS51186"/>
    </source>
</evidence>
<dbReference type="InterPro" id="IPR016181">
    <property type="entry name" value="Acyl_CoA_acyltransferase"/>
</dbReference>
<dbReference type="PANTHER" id="PTHR13947:SF37">
    <property type="entry name" value="LD18367P"/>
    <property type="match status" value="1"/>
</dbReference>
<dbReference type="Gene3D" id="3.40.630.30">
    <property type="match status" value="1"/>
</dbReference>
<dbReference type="PROSITE" id="PS51186">
    <property type="entry name" value="GNAT"/>
    <property type="match status" value="1"/>
</dbReference>
<dbReference type="EMBL" id="BJMM01000035">
    <property type="protein sequence ID" value="GEB52708.1"/>
    <property type="molecule type" value="Genomic_DNA"/>
</dbReference>
<dbReference type="CDD" id="cd04301">
    <property type="entry name" value="NAT_SF"/>
    <property type="match status" value="1"/>
</dbReference>
<comment type="caution">
    <text evidence="3">The sequence shown here is derived from an EMBL/GenBank/DDBJ whole genome shotgun (WGS) entry which is preliminary data.</text>
</comment>
<gene>
    <name evidence="3" type="ORF">SCA03_52590</name>
</gene>
<dbReference type="Proteomes" id="UP000319210">
    <property type="component" value="Unassembled WGS sequence"/>
</dbReference>
<dbReference type="RefSeq" id="WP_051846034.1">
    <property type="nucleotide sequence ID" value="NZ_BJMM01000035.1"/>
</dbReference>
<reference evidence="3 4" key="1">
    <citation type="submission" date="2019-06" db="EMBL/GenBank/DDBJ databases">
        <title>Whole genome shotgun sequence of Streptomyces cacaoi subsp. cacaoi NBRC 12748.</title>
        <authorList>
            <person name="Hosoyama A."/>
            <person name="Uohara A."/>
            <person name="Ohji S."/>
            <person name="Ichikawa N."/>
        </authorList>
    </citation>
    <scope>NUCLEOTIDE SEQUENCE [LARGE SCALE GENOMIC DNA]</scope>
    <source>
        <strain evidence="3 4">NBRC 12748</strain>
    </source>
</reference>
<feature type="domain" description="N-acetyltransferase" evidence="2">
    <location>
        <begin position="3"/>
        <end position="184"/>
    </location>
</feature>
<dbReference type="OrthoDB" id="6703393at2"/>
<protein>
    <submittedName>
        <fullName evidence="3">N-acetyltransferase</fullName>
    </submittedName>
</protein>
<evidence type="ECO:0000313" key="4">
    <source>
        <dbReference type="Proteomes" id="UP000319210"/>
    </source>
</evidence>
<keyword evidence="4" id="KW-1185">Reference proteome</keyword>
<dbReference type="InterPro" id="IPR050769">
    <property type="entry name" value="NAT_camello-type"/>
</dbReference>
<dbReference type="GO" id="GO:0008080">
    <property type="term" value="F:N-acetyltransferase activity"/>
    <property type="evidence" value="ECO:0007669"/>
    <property type="project" value="InterPro"/>
</dbReference>
<dbReference type="AlphaFoldDB" id="A0A4Y3R7F8"/>
<evidence type="ECO:0000256" key="1">
    <source>
        <dbReference type="ARBA" id="ARBA00022679"/>
    </source>
</evidence>
<proteinExistence type="predicted"/>
<dbReference type="PANTHER" id="PTHR13947">
    <property type="entry name" value="GNAT FAMILY N-ACETYLTRANSFERASE"/>
    <property type="match status" value="1"/>
</dbReference>
<evidence type="ECO:0000313" key="3">
    <source>
        <dbReference type="EMBL" id="GEB52708.1"/>
    </source>
</evidence>
<organism evidence="3 4">
    <name type="scientific">Streptomyces cacaoi</name>
    <dbReference type="NCBI Taxonomy" id="1898"/>
    <lineage>
        <taxon>Bacteria</taxon>
        <taxon>Bacillati</taxon>
        <taxon>Actinomycetota</taxon>
        <taxon>Actinomycetes</taxon>
        <taxon>Kitasatosporales</taxon>
        <taxon>Streptomycetaceae</taxon>
        <taxon>Streptomyces</taxon>
    </lineage>
</organism>
<dbReference type="InterPro" id="IPR000182">
    <property type="entry name" value="GNAT_dom"/>
</dbReference>
<accession>A0A4Y3R7F8</accession>
<dbReference type="SUPFAM" id="SSF55729">
    <property type="entry name" value="Acyl-CoA N-acyltransferases (Nat)"/>
    <property type="match status" value="1"/>
</dbReference>
<sequence>MSYLLRTAASADADAARSVMLDTVYGDLRSGYVPRWHRDIIDIEGTYLRPARRTLLVAVDEASGAVVGTGAVRDQGPQAPPNPPWIAERFPSGSTAQLCRIYVRPAYRRLGIARAMVRELCAFVAEAGGYEAVYLHTDPAVPGAEPFWRALATEVCDERTLPGGGQGIVHFELPVPVPAGVPRPAGAGAVTSATTVGTASC</sequence>
<name>A0A4Y3R7F8_STRCI</name>
<dbReference type="Pfam" id="PF00583">
    <property type="entry name" value="Acetyltransf_1"/>
    <property type="match status" value="1"/>
</dbReference>